<dbReference type="Gene3D" id="3.30.9.10">
    <property type="entry name" value="D-Amino Acid Oxidase, subunit A, domain 2"/>
    <property type="match status" value="1"/>
</dbReference>
<feature type="domain" description="FAD dependent oxidoreductase" evidence="2">
    <location>
        <begin position="9"/>
        <end position="399"/>
    </location>
</feature>
<dbReference type="InterPro" id="IPR006076">
    <property type="entry name" value="FAD-dep_OxRdtase"/>
</dbReference>
<dbReference type="RefSeq" id="WP_062226414.1">
    <property type="nucleotide sequence ID" value="NZ_BBWR01000002.1"/>
</dbReference>
<dbReference type="EMBL" id="LC066377">
    <property type="protein sequence ID" value="BAT28090.1"/>
    <property type="molecule type" value="Genomic_DNA"/>
</dbReference>
<protein>
    <submittedName>
        <fullName evidence="3">D-amino acid dehydrogenase small subunit</fullName>
    </submittedName>
</protein>
<evidence type="ECO:0000313" key="3">
    <source>
        <dbReference type="EMBL" id="BAT28090.1"/>
    </source>
</evidence>
<name>A0A0P0Z2W6_9HYPH</name>
<dbReference type="Pfam" id="PF01266">
    <property type="entry name" value="DAO"/>
    <property type="match status" value="1"/>
</dbReference>
<dbReference type="GO" id="GO:0005737">
    <property type="term" value="C:cytoplasm"/>
    <property type="evidence" value="ECO:0007669"/>
    <property type="project" value="TreeGrafter"/>
</dbReference>
<keyword evidence="1" id="KW-0560">Oxidoreductase</keyword>
<proteinExistence type="predicted"/>
<dbReference type="PANTHER" id="PTHR13847:SF289">
    <property type="entry name" value="GLYCINE OXIDASE"/>
    <property type="match status" value="1"/>
</dbReference>
<dbReference type="GO" id="GO:0016491">
    <property type="term" value="F:oxidoreductase activity"/>
    <property type="evidence" value="ECO:0007669"/>
    <property type="project" value="UniProtKB-KW"/>
</dbReference>
<evidence type="ECO:0000259" key="2">
    <source>
        <dbReference type="Pfam" id="PF01266"/>
    </source>
</evidence>
<reference evidence="3" key="1">
    <citation type="journal article" date="2015" name="Proc. Natl. Acad. Sci. U.S.A.">
        <title>Bacterial clade with the ribosomal RNA operon on a small plasmid rather than the chromosome.</title>
        <authorList>
            <person name="Anda M."/>
            <person name="Ohtsubo Y."/>
            <person name="Okubo T."/>
            <person name="Sugawara M."/>
            <person name="Nagata Y."/>
            <person name="Tsuda M."/>
            <person name="Minamisawa K."/>
            <person name="Mitsui H."/>
        </authorList>
    </citation>
    <scope>NUCLEOTIDE SEQUENCE</scope>
    <source>
        <strain evidence="3">JCM 14755</strain>
    </source>
</reference>
<dbReference type="SUPFAM" id="SSF51905">
    <property type="entry name" value="FAD/NAD(P)-binding domain"/>
    <property type="match status" value="1"/>
</dbReference>
<dbReference type="InterPro" id="IPR036188">
    <property type="entry name" value="FAD/NAD-bd_sf"/>
</dbReference>
<dbReference type="AlphaFoldDB" id="A0A0P0Z2W6"/>
<dbReference type="Gene3D" id="3.50.50.60">
    <property type="entry name" value="FAD/NAD(P)-binding domain"/>
    <property type="match status" value="2"/>
</dbReference>
<sequence>MQDQEANEAVVIGAGVVGLSVAIALQSEGRTVTVLDKAGVAQGASAGNAGMLAFSEIMPHASPGIMRQAPRWLADPLGPLSIRPAYAVKILPFLARFSAASRPAIYRRILAAQASFMPMAEEAFDRLVSSAALARHVQTTGTLSLYDTQASFAASAAEWEIRRQAGISFQEIAGAEIDALQPGLAPQLRGLARYVPGGRQVVDPRLYTQALAAHFEARGGKLERAEVLKVEAMERGARLILPGGRQRKAATVVLCAGAWSKTLAAWLGDRIPLETERGYNTTLAPGAFDLRRQIYFPDHGFVATPVGGGVRIGGAVELGGLALPPNYRRADAMLAKAARFLPGLNTNGGTQWMGFRPSMPDTLAVIGPASASRDIVYAFGHGHLGLTQSAGTGRLIADLLAGRQAPIDMAPFAPARFR</sequence>
<organism evidence="3">
    <name type="scientific">Aureimonas frigidaquae</name>
    <dbReference type="NCBI Taxonomy" id="424757"/>
    <lineage>
        <taxon>Bacteria</taxon>
        <taxon>Pseudomonadati</taxon>
        <taxon>Pseudomonadota</taxon>
        <taxon>Alphaproteobacteria</taxon>
        <taxon>Hyphomicrobiales</taxon>
        <taxon>Aurantimonadaceae</taxon>
        <taxon>Aureimonas</taxon>
    </lineage>
</organism>
<accession>A0A0P0Z2W6</accession>
<dbReference type="OrthoDB" id="9805337at2"/>
<evidence type="ECO:0000256" key="1">
    <source>
        <dbReference type="ARBA" id="ARBA00023002"/>
    </source>
</evidence>
<dbReference type="PANTHER" id="PTHR13847">
    <property type="entry name" value="SARCOSINE DEHYDROGENASE-RELATED"/>
    <property type="match status" value="1"/>
</dbReference>
<dbReference type="SUPFAM" id="SSF54373">
    <property type="entry name" value="FAD-linked reductases, C-terminal domain"/>
    <property type="match status" value="1"/>
</dbReference>